<keyword evidence="7 8" id="KW-0501">Molybdenum cofactor biosynthesis</keyword>
<protein>
    <recommendedName>
        <fullName evidence="8">Probable molybdenum cofactor guanylyltransferase</fullName>
        <shortName evidence="8">MoCo guanylyltransferase</shortName>
        <ecNumber evidence="8">2.7.7.77</ecNumber>
    </recommendedName>
    <alternativeName>
        <fullName evidence="8">GTP:molybdopterin guanylyltransferase</fullName>
    </alternativeName>
    <alternativeName>
        <fullName evidence="8">Mo-MPT guanylyltransferase</fullName>
    </alternativeName>
    <alternativeName>
        <fullName evidence="8">Molybdopterin guanylyltransferase</fullName>
    </alternativeName>
    <alternativeName>
        <fullName evidence="8">Molybdopterin-guanine dinucleotide synthase</fullName>
        <shortName evidence="8">MGD synthase</shortName>
    </alternativeName>
</protein>
<feature type="binding site" evidence="8">
    <location>
        <position position="100"/>
    </location>
    <ligand>
        <name>Mg(2+)</name>
        <dbReference type="ChEBI" id="CHEBI:18420"/>
    </ligand>
</feature>
<sequence>MRSGIILAGGRSTRFGGEEKSIKVVKGKTMISRVMEALSCVVDEILVSVRDEPQQRLVEPFLEKGQRFVYDKIHGIGPMSGVNTALNEVKGEYVVIVACDMPFLNKSVIDLLFKEAEGHDAAVPVRENGFLEPLHAVYRRDSMIEAVRVSIEKGERRIASPINYLKDVVYVQEKKILEIDPDLRTFLNINRAEDMSVIMDEDQ</sequence>
<feature type="binding site" evidence="8">
    <location>
        <position position="20"/>
    </location>
    <ligand>
        <name>GTP</name>
        <dbReference type="ChEBI" id="CHEBI:37565"/>
    </ligand>
</feature>
<comment type="catalytic activity">
    <reaction evidence="8">
        <text>Mo-molybdopterin + GTP + H(+) = Mo-molybdopterin guanine dinucleotide + diphosphate</text>
        <dbReference type="Rhea" id="RHEA:34243"/>
        <dbReference type="ChEBI" id="CHEBI:15378"/>
        <dbReference type="ChEBI" id="CHEBI:33019"/>
        <dbReference type="ChEBI" id="CHEBI:37565"/>
        <dbReference type="ChEBI" id="CHEBI:71302"/>
        <dbReference type="ChEBI" id="CHEBI:71310"/>
        <dbReference type="EC" id="2.7.7.77"/>
    </reaction>
</comment>
<dbReference type="RefSeq" id="WP_230743262.1">
    <property type="nucleotide sequence ID" value="NZ_PGCK01000016.1"/>
</dbReference>
<evidence type="ECO:0000256" key="4">
    <source>
        <dbReference type="ARBA" id="ARBA00022741"/>
    </source>
</evidence>
<dbReference type="InterPro" id="IPR025877">
    <property type="entry name" value="MobA-like_NTP_Trfase"/>
</dbReference>
<evidence type="ECO:0000256" key="2">
    <source>
        <dbReference type="ARBA" id="ARBA00022679"/>
    </source>
</evidence>
<keyword evidence="1 8" id="KW-0963">Cytoplasm</keyword>
<dbReference type="GO" id="GO:0005737">
    <property type="term" value="C:cytoplasm"/>
    <property type="evidence" value="ECO:0007669"/>
    <property type="project" value="UniProtKB-SubCell"/>
</dbReference>
<dbReference type="PANTHER" id="PTHR19136">
    <property type="entry name" value="MOLYBDENUM COFACTOR GUANYLYLTRANSFERASE"/>
    <property type="match status" value="1"/>
</dbReference>
<evidence type="ECO:0000256" key="3">
    <source>
        <dbReference type="ARBA" id="ARBA00022723"/>
    </source>
</evidence>
<comment type="subcellular location">
    <subcellularLocation>
        <location evidence="8">Cytoplasm</location>
    </subcellularLocation>
</comment>
<keyword evidence="4 8" id="KW-0547">Nucleotide-binding</keyword>
<name>A0AAP2RGB7_9EURY</name>
<dbReference type="CDD" id="cd02503">
    <property type="entry name" value="MobA"/>
    <property type="match status" value="1"/>
</dbReference>
<dbReference type="Proteomes" id="UP001320159">
    <property type="component" value="Unassembled WGS sequence"/>
</dbReference>
<feature type="binding site" evidence="8">
    <location>
        <position position="71"/>
    </location>
    <ligand>
        <name>GTP</name>
        <dbReference type="ChEBI" id="CHEBI:37565"/>
    </ligand>
</feature>
<evidence type="ECO:0000313" key="10">
    <source>
        <dbReference type="EMBL" id="MCD1296271.1"/>
    </source>
</evidence>
<reference evidence="10 11" key="1">
    <citation type="submission" date="2017-11" db="EMBL/GenBank/DDBJ databases">
        <title>Isolation and Characterization of Family Methanocellaceae Species from Potential Methane Hydrate Area Offshore Southwestern Taiwan.</title>
        <authorList>
            <person name="Zhang W.-L."/>
            <person name="Chen W.-C."/>
            <person name="Lai M.-C."/>
            <person name="Chen S.-C."/>
        </authorList>
    </citation>
    <scope>NUCLEOTIDE SEQUENCE [LARGE SCALE GENOMIC DNA]</scope>
    <source>
        <strain evidence="10 11">CWC-04</strain>
    </source>
</reference>
<feature type="binding site" evidence="8">
    <location>
        <begin position="7"/>
        <end position="9"/>
    </location>
    <ligand>
        <name>GTP</name>
        <dbReference type="ChEBI" id="CHEBI:37565"/>
    </ligand>
</feature>
<dbReference type="GO" id="GO:0006777">
    <property type="term" value="P:Mo-molybdopterin cofactor biosynthetic process"/>
    <property type="evidence" value="ECO:0007669"/>
    <property type="project" value="UniProtKB-KW"/>
</dbReference>
<accession>A0AAP2RGB7</accession>
<dbReference type="Gene3D" id="3.90.550.10">
    <property type="entry name" value="Spore Coat Polysaccharide Biosynthesis Protein SpsA, Chain A"/>
    <property type="match status" value="1"/>
</dbReference>
<evidence type="ECO:0000256" key="8">
    <source>
        <dbReference type="HAMAP-Rule" id="MF_00316"/>
    </source>
</evidence>
<dbReference type="EC" id="2.7.7.77" evidence="8"/>
<evidence type="ECO:0000259" key="9">
    <source>
        <dbReference type="Pfam" id="PF12804"/>
    </source>
</evidence>
<comment type="domain">
    <text evidence="8">The N-terminal domain determines nucleotide recognition and specific binding, while the C-terminal domain determines the specific binding to the target protein.</text>
</comment>
<keyword evidence="11" id="KW-1185">Reference proteome</keyword>
<evidence type="ECO:0000256" key="5">
    <source>
        <dbReference type="ARBA" id="ARBA00022842"/>
    </source>
</evidence>
<keyword evidence="5 8" id="KW-0460">Magnesium</keyword>
<dbReference type="Pfam" id="PF12804">
    <property type="entry name" value="NTP_transf_3"/>
    <property type="match status" value="1"/>
</dbReference>
<evidence type="ECO:0000256" key="7">
    <source>
        <dbReference type="ARBA" id="ARBA00023150"/>
    </source>
</evidence>
<dbReference type="GO" id="GO:0046872">
    <property type="term" value="F:metal ion binding"/>
    <property type="evidence" value="ECO:0007669"/>
    <property type="project" value="UniProtKB-KW"/>
</dbReference>
<evidence type="ECO:0000256" key="1">
    <source>
        <dbReference type="ARBA" id="ARBA00022490"/>
    </source>
</evidence>
<organism evidence="10 11">
    <name type="scientific">Methanooceanicella nereidis</name>
    <dbReference type="NCBI Taxonomy" id="2052831"/>
    <lineage>
        <taxon>Archaea</taxon>
        <taxon>Methanobacteriati</taxon>
        <taxon>Methanobacteriota</taxon>
        <taxon>Stenosarchaea group</taxon>
        <taxon>Methanomicrobia</taxon>
        <taxon>Methanocellales</taxon>
        <taxon>Methanocellaceae</taxon>
        <taxon>Methanooceanicella</taxon>
    </lineage>
</organism>
<dbReference type="GO" id="GO:0061603">
    <property type="term" value="F:molybdenum cofactor guanylyltransferase activity"/>
    <property type="evidence" value="ECO:0007669"/>
    <property type="project" value="UniProtKB-EC"/>
</dbReference>
<keyword evidence="3 8" id="KW-0479">Metal-binding</keyword>
<evidence type="ECO:0000313" key="11">
    <source>
        <dbReference type="Proteomes" id="UP001320159"/>
    </source>
</evidence>
<gene>
    <name evidence="8" type="primary">mobA</name>
    <name evidence="10" type="ORF">CUJ83_14810</name>
</gene>
<keyword evidence="10" id="KW-0548">Nucleotidyltransferase</keyword>
<dbReference type="EMBL" id="PGCK01000016">
    <property type="protein sequence ID" value="MCD1296271.1"/>
    <property type="molecule type" value="Genomic_DNA"/>
</dbReference>
<comment type="caution">
    <text evidence="8">Lacks conserved residue(s) required for the propagation of feature annotation.</text>
</comment>
<proteinExistence type="inferred from homology"/>
<feature type="binding site" evidence="8">
    <location>
        <position position="100"/>
    </location>
    <ligand>
        <name>GTP</name>
        <dbReference type="ChEBI" id="CHEBI:37565"/>
    </ligand>
</feature>
<dbReference type="InterPro" id="IPR029044">
    <property type="entry name" value="Nucleotide-diphossugar_trans"/>
</dbReference>
<comment type="function">
    <text evidence="8">Transfers a GMP moiety from GTP to Mo-molybdopterin (Mo-MPT) cofactor (Moco or molybdenum cofactor) to form Mo-molybdopterin guanine dinucleotide (Mo-MGD) cofactor.</text>
</comment>
<keyword evidence="2 8" id="KW-0808">Transferase</keyword>
<comment type="cofactor">
    <cofactor evidence="8">
        <name>Mg(2+)</name>
        <dbReference type="ChEBI" id="CHEBI:18420"/>
    </cofactor>
</comment>
<dbReference type="HAMAP" id="MF_00316">
    <property type="entry name" value="MobA"/>
    <property type="match status" value="1"/>
</dbReference>
<dbReference type="PANTHER" id="PTHR19136:SF81">
    <property type="entry name" value="MOLYBDENUM COFACTOR GUANYLYLTRANSFERASE"/>
    <property type="match status" value="1"/>
</dbReference>
<feature type="domain" description="MobA-like NTP transferase" evidence="9">
    <location>
        <begin position="4"/>
        <end position="159"/>
    </location>
</feature>
<dbReference type="SUPFAM" id="SSF53448">
    <property type="entry name" value="Nucleotide-diphospho-sugar transferases"/>
    <property type="match status" value="1"/>
</dbReference>
<comment type="caution">
    <text evidence="10">The sequence shown here is derived from an EMBL/GenBank/DDBJ whole genome shotgun (WGS) entry which is preliminary data.</text>
</comment>
<comment type="similarity">
    <text evidence="8">Belongs to the MobA family.</text>
</comment>
<keyword evidence="6 8" id="KW-0342">GTP-binding</keyword>
<dbReference type="AlphaFoldDB" id="A0AAP2RGB7"/>
<dbReference type="GO" id="GO:0005525">
    <property type="term" value="F:GTP binding"/>
    <property type="evidence" value="ECO:0007669"/>
    <property type="project" value="UniProtKB-UniRule"/>
</dbReference>
<evidence type="ECO:0000256" key="6">
    <source>
        <dbReference type="ARBA" id="ARBA00023134"/>
    </source>
</evidence>
<dbReference type="InterPro" id="IPR013482">
    <property type="entry name" value="Molybde_CF_guanTrfase"/>
</dbReference>